<protein>
    <recommendedName>
        <fullName evidence="4">Branched-chain amino acid aminotransferase</fullName>
    </recommendedName>
</protein>
<evidence type="ECO:0008006" key="4">
    <source>
        <dbReference type="Google" id="ProtNLM"/>
    </source>
</evidence>
<dbReference type="STRING" id="1576369.SAMN05421753_119110"/>
<dbReference type="EMBL" id="FOQD01000019">
    <property type="protein sequence ID" value="SFJ39466.1"/>
    <property type="molecule type" value="Genomic_DNA"/>
</dbReference>
<accession>A0A1I3R2J6</accession>
<dbReference type="AlphaFoldDB" id="A0A1I3R2J6"/>
<proteinExistence type="predicted"/>
<evidence type="ECO:0000313" key="2">
    <source>
        <dbReference type="EMBL" id="SFJ39466.1"/>
    </source>
</evidence>
<name>A0A1I3R2J6_9PLAN</name>
<organism evidence="2 3">
    <name type="scientific">Planctomicrobium piriforme</name>
    <dbReference type="NCBI Taxonomy" id="1576369"/>
    <lineage>
        <taxon>Bacteria</taxon>
        <taxon>Pseudomonadati</taxon>
        <taxon>Planctomycetota</taxon>
        <taxon>Planctomycetia</taxon>
        <taxon>Planctomycetales</taxon>
        <taxon>Planctomycetaceae</taxon>
        <taxon>Planctomicrobium</taxon>
    </lineage>
</organism>
<evidence type="ECO:0000256" key="1">
    <source>
        <dbReference type="SAM" id="Phobius"/>
    </source>
</evidence>
<evidence type="ECO:0000313" key="3">
    <source>
        <dbReference type="Proteomes" id="UP000199518"/>
    </source>
</evidence>
<reference evidence="3" key="1">
    <citation type="submission" date="2016-10" db="EMBL/GenBank/DDBJ databases">
        <authorList>
            <person name="Varghese N."/>
            <person name="Submissions S."/>
        </authorList>
    </citation>
    <scope>NUCLEOTIDE SEQUENCE [LARGE SCALE GENOMIC DNA]</scope>
    <source>
        <strain evidence="3">DSM 26348</strain>
    </source>
</reference>
<dbReference type="Proteomes" id="UP000199518">
    <property type="component" value="Unassembled WGS sequence"/>
</dbReference>
<sequence>MRLITALLNDEFGFIISAELVLIATIAVLGMIVGFSQVQNSVVSELNDVAHAIGSLNQSYYYSGFHARKWAGWTKSRTVGSFFFDFADACDAWGCQISCDGAVAECGWGGCAAGCDGGGYSTGYSTGTAVNRTVTPSCAPATCAPVSCAPVMSAPVMSSPSAHCAPLAAP</sequence>
<keyword evidence="1" id="KW-0812">Transmembrane</keyword>
<gene>
    <name evidence="2" type="ORF">SAMN05421753_119110</name>
</gene>
<feature type="transmembrane region" description="Helical" evidence="1">
    <location>
        <begin position="12"/>
        <end position="35"/>
    </location>
</feature>
<dbReference type="RefSeq" id="WP_315851238.1">
    <property type="nucleotide sequence ID" value="NZ_FOQD01000019.1"/>
</dbReference>
<keyword evidence="3" id="KW-1185">Reference proteome</keyword>
<keyword evidence="1" id="KW-0472">Membrane</keyword>
<keyword evidence="1" id="KW-1133">Transmembrane helix</keyword>